<dbReference type="AlphaFoldDB" id="A0A543LM09"/>
<reference evidence="1 2" key="1">
    <citation type="submission" date="2019-06" db="EMBL/GenBank/DDBJ databases">
        <title>Genomic Encyclopedia of Archaeal and Bacterial Type Strains, Phase II (KMG-II): from individual species to whole genera.</title>
        <authorList>
            <person name="Goeker M."/>
        </authorList>
    </citation>
    <scope>NUCLEOTIDE SEQUENCE [LARGE SCALE GENOMIC DNA]</scope>
    <source>
        <strain evidence="1 2">DSM 7270</strain>
    </source>
</reference>
<organism evidence="1 2">
    <name type="scientific">Acidovorax temperans</name>
    <dbReference type="NCBI Taxonomy" id="80878"/>
    <lineage>
        <taxon>Bacteria</taxon>
        <taxon>Pseudomonadati</taxon>
        <taxon>Pseudomonadota</taxon>
        <taxon>Betaproteobacteria</taxon>
        <taxon>Burkholderiales</taxon>
        <taxon>Comamonadaceae</taxon>
        <taxon>Acidovorax</taxon>
    </lineage>
</organism>
<evidence type="ECO:0000313" key="2">
    <source>
        <dbReference type="Proteomes" id="UP000316993"/>
    </source>
</evidence>
<sequence length="48" mass="5352">MAAQMIISGKPCQPKDCASMVIESASLNLKYPFRWSFSTCARHTDCVQ</sequence>
<protein>
    <submittedName>
        <fullName evidence="1">Uncharacterized protein</fullName>
    </submittedName>
</protein>
<evidence type="ECO:0000313" key="1">
    <source>
        <dbReference type="EMBL" id="TQN08338.1"/>
    </source>
</evidence>
<dbReference type="Proteomes" id="UP000316993">
    <property type="component" value="Unassembled WGS sequence"/>
</dbReference>
<proteinExistence type="predicted"/>
<gene>
    <name evidence="1" type="ORF">BDD18_1502</name>
</gene>
<comment type="caution">
    <text evidence="1">The sequence shown here is derived from an EMBL/GenBank/DDBJ whole genome shotgun (WGS) entry which is preliminary data.</text>
</comment>
<accession>A0A543LM09</accession>
<dbReference type="EMBL" id="VFPV01000001">
    <property type="protein sequence ID" value="TQN08338.1"/>
    <property type="molecule type" value="Genomic_DNA"/>
</dbReference>
<name>A0A543LM09_9BURK</name>